<organism evidence="15 16">
    <name type="scientific">Lutibaculum baratangense AMV1</name>
    <dbReference type="NCBI Taxonomy" id="631454"/>
    <lineage>
        <taxon>Bacteria</taxon>
        <taxon>Pseudomonadati</taxon>
        <taxon>Pseudomonadota</taxon>
        <taxon>Alphaproteobacteria</taxon>
        <taxon>Hyphomicrobiales</taxon>
        <taxon>Tepidamorphaceae</taxon>
        <taxon>Lutibaculum</taxon>
    </lineage>
</organism>
<evidence type="ECO:0000259" key="14">
    <source>
        <dbReference type="Pfam" id="PF00912"/>
    </source>
</evidence>
<keyword evidence="7 15" id="KW-0808">Transferase</keyword>
<dbReference type="STRING" id="631454.N177_3381"/>
<proteinExistence type="inferred from homology"/>
<feature type="transmembrane region" description="Helical" evidence="12">
    <location>
        <begin position="622"/>
        <end position="642"/>
    </location>
</feature>
<sequence length="672" mass="72585">MLRAAAILAVLFLGLAGLAPEIALVAADRSPLARDLPEGEELRTVLANCQITPEFGFEAVLCPQELGPTEFSPALHAALIASEDRRFLSHGGVDSIAVFRAALGAVRLKEESGGSTITQQLARILLLERSSRYERKLKEWILARRIEDVAAKEEILARYMNVAPLGHGLFGFEAGARYYLGKSARDLSVMEAALLVSMLPRPVRDPVAAPMATYRATVDRIGLMRDQGFVTPEEAKEAEIDAKFQILGRRLPQISAAARAAARRPFEHRRVRDLALKQLDEAGLPREGARRLVVTLDPRFQRWADAAAAASPPGYEASALFMSPAGDVLAIGGPSYGSVQYNAAFEARRSIGSLGKVPLYVLAQEQPDLLRRRYSTDPIDGYSPHEPSAWCRGEVTLVDALAHSCNRPFARLAVDLKDRGNDFVAAAGLYPPQNAVLTPLGGVHGNLLAVTGMFVSIANGGLLVEPRVLLAAVDRDGKMGAIERHAPRRIIDREVATKVAIDLRAPVTRKGGTAHLAASPSRSAHVAGKTGTSDGNRDAWFVGFTQDFVGGIWAYATEPVMQPVAGGGYPAAQFSKVVDRYWIPKNAAAARPAPGFRETPQGAAYGWNEVRTRHLLQEVSRLLASLGLVILAGVLAFPQAALRWSRLRAYRLALDARGRVPPDVLVANGHRP</sequence>
<dbReference type="eggNOG" id="COG0744">
    <property type="taxonomic scope" value="Bacteria"/>
</dbReference>
<evidence type="ECO:0000259" key="13">
    <source>
        <dbReference type="Pfam" id="PF00905"/>
    </source>
</evidence>
<accession>V4T9Z6</accession>
<evidence type="ECO:0000256" key="12">
    <source>
        <dbReference type="SAM" id="Phobius"/>
    </source>
</evidence>
<keyword evidence="6 15" id="KW-0328">Glycosyltransferase</keyword>
<keyword evidence="12" id="KW-0812">Transmembrane</keyword>
<dbReference type="PATRIC" id="fig|631454.5.peg.3341"/>
<dbReference type="EC" id="2.4.99.28" evidence="10"/>
<evidence type="ECO:0000313" key="15">
    <source>
        <dbReference type="EMBL" id="ESR23313.1"/>
    </source>
</evidence>
<dbReference type="InterPro" id="IPR012338">
    <property type="entry name" value="Beta-lactam/transpept-like"/>
</dbReference>
<evidence type="ECO:0000256" key="1">
    <source>
        <dbReference type="ARBA" id="ARBA00004752"/>
    </source>
</evidence>
<dbReference type="InterPro" id="IPR001460">
    <property type="entry name" value="PCN-bd_Tpept"/>
</dbReference>
<feature type="domain" description="Glycosyl transferase family 51" evidence="14">
    <location>
        <begin position="69"/>
        <end position="209"/>
    </location>
</feature>
<dbReference type="PANTHER" id="PTHR32282:SF33">
    <property type="entry name" value="PEPTIDOGLYCAN GLYCOSYLTRANSFERASE"/>
    <property type="match status" value="1"/>
</dbReference>
<dbReference type="Pfam" id="PF00905">
    <property type="entry name" value="Transpeptidase"/>
    <property type="match status" value="1"/>
</dbReference>
<evidence type="ECO:0000256" key="6">
    <source>
        <dbReference type="ARBA" id="ARBA00022676"/>
    </source>
</evidence>
<evidence type="ECO:0000256" key="8">
    <source>
        <dbReference type="ARBA" id="ARBA00022801"/>
    </source>
</evidence>
<dbReference type="Gene3D" id="1.10.3810.10">
    <property type="entry name" value="Biosynthetic peptidoglycan transglycosylase-like"/>
    <property type="match status" value="1"/>
</dbReference>
<name>V4T9Z6_9HYPH</name>
<keyword evidence="5" id="KW-0645">Protease</keyword>
<keyword evidence="4" id="KW-0121">Carboxypeptidase</keyword>
<gene>
    <name evidence="15" type="ORF">N177_3381</name>
</gene>
<dbReference type="AlphaFoldDB" id="V4T9Z6"/>
<dbReference type="GO" id="GO:0008955">
    <property type="term" value="F:peptidoglycan glycosyltransferase activity"/>
    <property type="evidence" value="ECO:0007669"/>
    <property type="project" value="UniProtKB-EC"/>
</dbReference>
<keyword evidence="8 15" id="KW-0378">Hydrolase</keyword>
<dbReference type="SUPFAM" id="SSF53955">
    <property type="entry name" value="Lysozyme-like"/>
    <property type="match status" value="1"/>
</dbReference>
<dbReference type="GO" id="GO:0006508">
    <property type="term" value="P:proteolysis"/>
    <property type="evidence" value="ECO:0007669"/>
    <property type="project" value="UniProtKB-KW"/>
</dbReference>
<dbReference type="InterPro" id="IPR050396">
    <property type="entry name" value="Glycosyltr_51/Transpeptidase"/>
</dbReference>
<dbReference type="InterPro" id="IPR023346">
    <property type="entry name" value="Lysozyme-like_dom_sf"/>
</dbReference>
<evidence type="ECO:0000256" key="7">
    <source>
        <dbReference type="ARBA" id="ARBA00022679"/>
    </source>
</evidence>
<keyword evidence="16" id="KW-1185">Reference proteome</keyword>
<comment type="catalytic activity">
    <reaction evidence="11">
        <text>[GlcNAc-(1-&gt;4)-Mur2Ac(oyl-L-Ala-gamma-D-Glu-L-Lys-D-Ala-D-Ala)](n)-di-trans,octa-cis-undecaprenyl diphosphate + beta-D-GlcNAc-(1-&gt;4)-Mur2Ac(oyl-L-Ala-gamma-D-Glu-L-Lys-D-Ala-D-Ala)-di-trans,octa-cis-undecaprenyl diphosphate = [GlcNAc-(1-&gt;4)-Mur2Ac(oyl-L-Ala-gamma-D-Glu-L-Lys-D-Ala-D-Ala)](n+1)-di-trans,octa-cis-undecaprenyl diphosphate + di-trans,octa-cis-undecaprenyl diphosphate + H(+)</text>
        <dbReference type="Rhea" id="RHEA:23708"/>
        <dbReference type="Rhea" id="RHEA-COMP:9602"/>
        <dbReference type="Rhea" id="RHEA-COMP:9603"/>
        <dbReference type="ChEBI" id="CHEBI:15378"/>
        <dbReference type="ChEBI" id="CHEBI:58405"/>
        <dbReference type="ChEBI" id="CHEBI:60033"/>
        <dbReference type="ChEBI" id="CHEBI:78435"/>
        <dbReference type="EC" id="2.4.99.28"/>
    </reaction>
</comment>
<dbReference type="OrthoDB" id="8454674at2"/>
<evidence type="ECO:0000256" key="5">
    <source>
        <dbReference type="ARBA" id="ARBA00022670"/>
    </source>
</evidence>
<dbReference type="InterPro" id="IPR036950">
    <property type="entry name" value="PBP_transglycosylase"/>
</dbReference>
<keyword evidence="12" id="KW-0472">Membrane</keyword>
<dbReference type="InterPro" id="IPR001264">
    <property type="entry name" value="Glyco_trans_51"/>
</dbReference>
<comment type="similarity">
    <text evidence="3">In the N-terminal section; belongs to the glycosyltransferase 51 family.</text>
</comment>
<feature type="domain" description="Penicillin-binding protein transpeptidase" evidence="13">
    <location>
        <begin position="318"/>
        <end position="546"/>
    </location>
</feature>
<evidence type="ECO:0000256" key="10">
    <source>
        <dbReference type="ARBA" id="ARBA00044770"/>
    </source>
</evidence>
<comment type="caution">
    <text evidence="15">The sequence shown here is derived from an EMBL/GenBank/DDBJ whole genome shotgun (WGS) entry which is preliminary data.</text>
</comment>
<protein>
    <recommendedName>
        <fullName evidence="10">peptidoglycan glycosyltransferase</fullName>
        <ecNumber evidence="10">2.4.99.28</ecNumber>
    </recommendedName>
</protein>
<reference evidence="15 16" key="1">
    <citation type="journal article" date="2014" name="Genome Announc.">
        <title>Draft Genome Sequence of Lutibaculum baratangense Strain AMV1T, Isolated from a Mud Volcano in Andamans, India.</title>
        <authorList>
            <person name="Singh A."/>
            <person name="Sreenivas A."/>
            <person name="Sathyanarayana Reddy G."/>
            <person name="Pinnaka A.K."/>
            <person name="Shivaji S."/>
        </authorList>
    </citation>
    <scope>NUCLEOTIDE SEQUENCE [LARGE SCALE GENOMIC DNA]</scope>
    <source>
        <strain evidence="15 16">AMV1</strain>
    </source>
</reference>
<comment type="pathway">
    <text evidence="1">Cell wall biogenesis; peptidoglycan biosynthesis.</text>
</comment>
<keyword evidence="12" id="KW-1133">Transmembrane helix</keyword>
<evidence type="ECO:0000256" key="4">
    <source>
        <dbReference type="ARBA" id="ARBA00022645"/>
    </source>
</evidence>
<dbReference type="GO" id="GO:0009252">
    <property type="term" value="P:peptidoglycan biosynthetic process"/>
    <property type="evidence" value="ECO:0007669"/>
    <property type="project" value="UniProtKB-UniPathway"/>
</dbReference>
<evidence type="ECO:0000256" key="2">
    <source>
        <dbReference type="ARBA" id="ARBA00007090"/>
    </source>
</evidence>
<dbReference type="EMBL" id="AWXZ01000039">
    <property type="protein sequence ID" value="ESR23313.1"/>
    <property type="molecule type" value="Genomic_DNA"/>
</dbReference>
<dbReference type="UniPathway" id="UPA00219"/>
<dbReference type="RefSeq" id="WP_023433499.1">
    <property type="nucleotide sequence ID" value="NZ_AWXZ01000039.1"/>
</dbReference>
<evidence type="ECO:0000313" key="16">
    <source>
        <dbReference type="Proteomes" id="UP000017819"/>
    </source>
</evidence>
<dbReference type="SUPFAM" id="SSF56601">
    <property type="entry name" value="beta-lactamase/transpeptidase-like"/>
    <property type="match status" value="1"/>
</dbReference>
<dbReference type="PANTHER" id="PTHR32282">
    <property type="entry name" value="BINDING PROTEIN TRANSPEPTIDASE, PUTATIVE-RELATED"/>
    <property type="match status" value="1"/>
</dbReference>
<dbReference type="Gene3D" id="3.40.710.10">
    <property type="entry name" value="DD-peptidase/beta-lactamase superfamily"/>
    <property type="match status" value="1"/>
</dbReference>
<dbReference type="GO" id="GO:0030288">
    <property type="term" value="C:outer membrane-bounded periplasmic space"/>
    <property type="evidence" value="ECO:0007669"/>
    <property type="project" value="TreeGrafter"/>
</dbReference>
<evidence type="ECO:0000256" key="9">
    <source>
        <dbReference type="ARBA" id="ARBA00023268"/>
    </source>
</evidence>
<evidence type="ECO:0000256" key="3">
    <source>
        <dbReference type="ARBA" id="ARBA00007739"/>
    </source>
</evidence>
<comment type="similarity">
    <text evidence="2">In the C-terminal section; belongs to the transpeptidase family.</text>
</comment>
<keyword evidence="9" id="KW-0511">Multifunctional enzyme</keyword>
<dbReference type="Pfam" id="PF00912">
    <property type="entry name" value="Transgly"/>
    <property type="match status" value="1"/>
</dbReference>
<dbReference type="GO" id="GO:0004180">
    <property type="term" value="F:carboxypeptidase activity"/>
    <property type="evidence" value="ECO:0007669"/>
    <property type="project" value="UniProtKB-KW"/>
</dbReference>
<dbReference type="Proteomes" id="UP000017819">
    <property type="component" value="Unassembled WGS sequence"/>
</dbReference>
<evidence type="ECO:0000256" key="11">
    <source>
        <dbReference type="ARBA" id="ARBA00049902"/>
    </source>
</evidence>
<dbReference type="GO" id="GO:0008658">
    <property type="term" value="F:penicillin binding"/>
    <property type="evidence" value="ECO:0007669"/>
    <property type="project" value="InterPro"/>
</dbReference>